<feature type="transmembrane region" description="Helical" evidence="1">
    <location>
        <begin position="49"/>
        <end position="71"/>
    </location>
</feature>
<evidence type="ECO:0000256" key="1">
    <source>
        <dbReference type="SAM" id="Phobius"/>
    </source>
</evidence>
<accession>A0AAW1VPN1</accession>
<organism evidence="2 3">
    <name type="scientific">Rubus argutus</name>
    <name type="common">Southern blackberry</name>
    <dbReference type="NCBI Taxonomy" id="59490"/>
    <lineage>
        <taxon>Eukaryota</taxon>
        <taxon>Viridiplantae</taxon>
        <taxon>Streptophyta</taxon>
        <taxon>Embryophyta</taxon>
        <taxon>Tracheophyta</taxon>
        <taxon>Spermatophyta</taxon>
        <taxon>Magnoliopsida</taxon>
        <taxon>eudicotyledons</taxon>
        <taxon>Gunneridae</taxon>
        <taxon>Pentapetalae</taxon>
        <taxon>rosids</taxon>
        <taxon>fabids</taxon>
        <taxon>Rosales</taxon>
        <taxon>Rosaceae</taxon>
        <taxon>Rosoideae</taxon>
        <taxon>Rosoideae incertae sedis</taxon>
        <taxon>Rubus</taxon>
    </lineage>
</organism>
<sequence>MPTKSSLVELGGKDEWKMKNNQKKCWPWGTSFTCGDAPVVVRRYCRLSWWWFAGKIAGKVISSFFFLFPILQGDGWERGEHGRLGFGDDDKSSKMLSKRFIF</sequence>
<dbReference type="Proteomes" id="UP001457282">
    <property type="component" value="Unassembled WGS sequence"/>
</dbReference>
<comment type="caution">
    <text evidence="2">The sequence shown here is derived from an EMBL/GenBank/DDBJ whole genome shotgun (WGS) entry which is preliminary data.</text>
</comment>
<dbReference type="AlphaFoldDB" id="A0AAW1VPN1"/>
<keyword evidence="1" id="KW-1133">Transmembrane helix</keyword>
<dbReference type="EMBL" id="JBEDUW010000152">
    <property type="protein sequence ID" value="KAK9905311.1"/>
    <property type="molecule type" value="Genomic_DNA"/>
</dbReference>
<protein>
    <recommendedName>
        <fullName evidence="4">Transmembrane protein</fullName>
    </recommendedName>
</protein>
<keyword evidence="3" id="KW-1185">Reference proteome</keyword>
<keyword evidence="1" id="KW-0472">Membrane</keyword>
<evidence type="ECO:0008006" key="4">
    <source>
        <dbReference type="Google" id="ProtNLM"/>
    </source>
</evidence>
<gene>
    <name evidence="2" type="ORF">M0R45_000314</name>
</gene>
<evidence type="ECO:0000313" key="2">
    <source>
        <dbReference type="EMBL" id="KAK9905311.1"/>
    </source>
</evidence>
<reference evidence="2 3" key="1">
    <citation type="journal article" date="2023" name="G3 (Bethesda)">
        <title>A chromosome-length genome assembly and annotation of blackberry (Rubus argutus, cv. 'Hillquist').</title>
        <authorList>
            <person name="Bruna T."/>
            <person name="Aryal R."/>
            <person name="Dudchenko O."/>
            <person name="Sargent D.J."/>
            <person name="Mead D."/>
            <person name="Buti M."/>
            <person name="Cavallini A."/>
            <person name="Hytonen T."/>
            <person name="Andres J."/>
            <person name="Pham M."/>
            <person name="Weisz D."/>
            <person name="Mascagni F."/>
            <person name="Usai G."/>
            <person name="Natali L."/>
            <person name="Bassil N."/>
            <person name="Fernandez G.E."/>
            <person name="Lomsadze A."/>
            <person name="Armour M."/>
            <person name="Olukolu B."/>
            <person name="Poorten T."/>
            <person name="Britton C."/>
            <person name="Davik J."/>
            <person name="Ashrafi H."/>
            <person name="Aiden E.L."/>
            <person name="Borodovsky M."/>
            <person name="Worthington M."/>
        </authorList>
    </citation>
    <scope>NUCLEOTIDE SEQUENCE [LARGE SCALE GENOMIC DNA]</scope>
    <source>
        <strain evidence="2">PI 553951</strain>
    </source>
</reference>
<proteinExistence type="predicted"/>
<name>A0AAW1VPN1_RUBAR</name>
<keyword evidence="1" id="KW-0812">Transmembrane</keyword>
<evidence type="ECO:0000313" key="3">
    <source>
        <dbReference type="Proteomes" id="UP001457282"/>
    </source>
</evidence>